<evidence type="ECO:0000313" key="7">
    <source>
        <dbReference type="EMBL" id="MDA2808636.1"/>
    </source>
</evidence>
<proteinExistence type="inferred from homology"/>
<dbReference type="Pfam" id="PF02353">
    <property type="entry name" value="CMAS"/>
    <property type="match status" value="1"/>
</dbReference>
<keyword evidence="3" id="KW-0808">Transferase</keyword>
<dbReference type="InterPro" id="IPR050723">
    <property type="entry name" value="CFA/CMAS"/>
</dbReference>
<keyword evidence="5" id="KW-0443">Lipid metabolism</keyword>
<organism evidence="7 8">
    <name type="scientific">Nocardiopsis suaedae</name>
    <dbReference type="NCBI Taxonomy" id="3018444"/>
    <lineage>
        <taxon>Bacteria</taxon>
        <taxon>Bacillati</taxon>
        <taxon>Actinomycetota</taxon>
        <taxon>Actinomycetes</taxon>
        <taxon>Streptosporangiales</taxon>
        <taxon>Nocardiopsidaceae</taxon>
        <taxon>Nocardiopsis</taxon>
    </lineage>
</organism>
<evidence type="ECO:0000256" key="1">
    <source>
        <dbReference type="ARBA" id="ARBA00010815"/>
    </source>
</evidence>
<dbReference type="PIRSF" id="PIRSF003085">
    <property type="entry name" value="CMAS"/>
    <property type="match status" value="1"/>
</dbReference>
<dbReference type="SUPFAM" id="SSF53335">
    <property type="entry name" value="S-adenosyl-L-methionine-dependent methyltransferases"/>
    <property type="match status" value="1"/>
</dbReference>
<keyword evidence="4" id="KW-0949">S-adenosyl-L-methionine</keyword>
<dbReference type="EMBL" id="JAQFWP010000095">
    <property type="protein sequence ID" value="MDA2808636.1"/>
    <property type="molecule type" value="Genomic_DNA"/>
</dbReference>
<gene>
    <name evidence="7" type="ORF">O4U47_29290</name>
</gene>
<comment type="caution">
    <text evidence="7">The sequence shown here is derived from an EMBL/GenBank/DDBJ whole genome shotgun (WGS) entry which is preliminary data.</text>
</comment>
<sequence length="435" mass="47725">MSTIRPPRQERSAGRPGRAVGPEGPVDPARWPDVARVPRAPVRGRAARFLAERAFTRIPIRVRTPAGSLPAGGGPEAPLLDLHRPGDFYARLGAAGLIGFGESHMAGDWSSPEPVRLLTVLAEHYADLVPRPLLPLRHAVLPRRSGRDDNTPEGARRNIRHHYDLSNDLFALFLDETMTYSAALFGPGDGPAAEAGPAELAAAQRRKIDRLLDRTGVGEGTRVLEIGTGWGELAVRAALRGAQVTSVTLSAEQRSRAAQRALRAGVADRTDIRLCDYRQVTGSYDAVLSVEMVEAVGERYWPVFFTALDRLTAPGGRVGLQTITMEDAPMRASRGAYTWMHKYIFPGGLIPSVPAIEEQLRTRTALRVTDRRAFGTDYAQTLRIWRASFEAAGAQVAELGFDPVFRTMWSFYLAYCEAGFRAGMIDVEQITMERD</sequence>
<evidence type="ECO:0000256" key="2">
    <source>
        <dbReference type="ARBA" id="ARBA00022603"/>
    </source>
</evidence>
<dbReference type="Gene3D" id="3.40.50.150">
    <property type="entry name" value="Vaccinia Virus protein VP39"/>
    <property type="match status" value="1"/>
</dbReference>
<keyword evidence="8" id="KW-1185">Reference proteome</keyword>
<evidence type="ECO:0000256" key="6">
    <source>
        <dbReference type="SAM" id="MobiDB-lite"/>
    </source>
</evidence>
<accession>A0ABT4TV96</accession>
<dbReference type="InterPro" id="IPR029063">
    <property type="entry name" value="SAM-dependent_MTases_sf"/>
</dbReference>
<evidence type="ECO:0000256" key="5">
    <source>
        <dbReference type="ARBA" id="ARBA00023098"/>
    </source>
</evidence>
<dbReference type="PANTHER" id="PTHR43667:SF2">
    <property type="entry name" value="FATTY ACID C-METHYL TRANSFERASE"/>
    <property type="match status" value="1"/>
</dbReference>
<dbReference type="Proteomes" id="UP001165685">
    <property type="component" value="Unassembled WGS sequence"/>
</dbReference>
<reference evidence="7" key="1">
    <citation type="submission" date="2023-01" db="EMBL/GenBank/DDBJ databases">
        <title>Draft genome sequence of Nocardiopsis sp. LSu2-4 isolated from halophytes.</title>
        <authorList>
            <person name="Duangmal K."/>
            <person name="Chantavorakit T."/>
        </authorList>
    </citation>
    <scope>NUCLEOTIDE SEQUENCE</scope>
    <source>
        <strain evidence="7">LSu2-4</strain>
    </source>
</reference>
<dbReference type="PANTHER" id="PTHR43667">
    <property type="entry name" value="CYCLOPROPANE-FATTY-ACYL-PHOSPHOLIPID SYNTHASE"/>
    <property type="match status" value="1"/>
</dbReference>
<name>A0ABT4TV96_9ACTN</name>
<dbReference type="CDD" id="cd02440">
    <property type="entry name" value="AdoMet_MTases"/>
    <property type="match status" value="1"/>
</dbReference>
<comment type="similarity">
    <text evidence="1">Belongs to the CFA/CMAS family.</text>
</comment>
<protein>
    <submittedName>
        <fullName evidence="7">Cyclopropane-fatty-acyl-phospholipid synthase</fullName>
    </submittedName>
</protein>
<dbReference type="RefSeq" id="WP_270681224.1">
    <property type="nucleotide sequence ID" value="NZ_JAQFWP010000095.1"/>
</dbReference>
<evidence type="ECO:0000313" key="8">
    <source>
        <dbReference type="Proteomes" id="UP001165685"/>
    </source>
</evidence>
<evidence type="ECO:0000256" key="4">
    <source>
        <dbReference type="ARBA" id="ARBA00022691"/>
    </source>
</evidence>
<feature type="region of interest" description="Disordered" evidence="6">
    <location>
        <begin position="1"/>
        <end position="32"/>
    </location>
</feature>
<keyword evidence="2" id="KW-0489">Methyltransferase</keyword>
<dbReference type="InterPro" id="IPR003333">
    <property type="entry name" value="CMAS"/>
</dbReference>
<evidence type="ECO:0000256" key="3">
    <source>
        <dbReference type="ARBA" id="ARBA00022679"/>
    </source>
</evidence>